<dbReference type="CDD" id="cd00429">
    <property type="entry name" value="RPE"/>
    <property type="match status" value="1"/>
</dbReference>
<evidence type="ECO:0000256" key="13">
    <source>
        <dbReference type="PIRSR" id="PIRSR001461-2"/>
    </source>
</evidence>
<evidence type="ECO:0000256" key="2">
    <source>
        <dbReference type="ARBA" id="ARBA00001936"/>
    </source>
</evidence>
<evidence type="ECO:0000313" key="15">
    <source>
        <dbReference type="EMBL" id="MBM6920041.1"/>
    </source>
</evidence>
<evidence type="ECO:0000256" key="3">
    <source>
        <dbReference type="ARBA" id="ARBA00001941"/>
    </source>
</evidence>
<dbReference type="GO" id="GO:0004750">
    <property type="term" value="F:D-ribulose-phosphate 3-epimerase activity"/>
    <property type="evidence" value="ECO:0007669"/>
    <property type="project" value="UniProtKB-UniRule"/>
</dbReference>
<accession>A0A938X4G8</accession>
<evidence type="ECO:0000256" key="5">
    <source>
        <dbReference type="ARBA" id="ARBA00001954"/>
    </source>
</evidence>
<proteinExistence type="inferred from homology"/>
<dbReference type="Gene3D" id="3.20.20.70">
    <property type="entry name" value="Aldolase class I"/>
    <property type="match status" value="1"/>
</dbReference>
<dbReference type="GO" id="GO:0005737">
    <property type="term" value="C:cytoplasm"/>
    <property type="evidence" value="ECO:0007669"/>
    <property type="project" value="UniProtKB-ARBA"/>
</dbReference>
<evidence type="ECO:0000256" key="11">
    <source>
        <dbReference type="PIRNR" id="PIRNR001461"/>
    </source>
</evidence>
<dbReference type="Pfam" id="PF00834">
    <property type="entry name" value="Ribul_P_3_epim"/>
    <property type="match status" value="1"/>
</dbReference>
<name>A0A938X4G8_9FIRM</name>
<comment type="function">
    <text evidence="10">Catalyzes the reversible epimerization of D-ribulose 5-phosphate to D-xylulose 5-phosphate.</text>
</comment>
<comment type="cofactor">
    <cofactor evidence="3">
        <name>Co(2+)</name>
        <dbReference type="ChEBI" id="CHEBI:48828"/>
    </cofactor>
</comment>
<comment type="pathway">
    <text evidence="10">Carbohydrate degradation.</text>
</comment>
<dbReference type="EC" id="5.1.3.1" evidence="7 10"/>
<feature type="binding site" evidence="14">
    <location>
        <position position="174"/>
    </location>
    <ligand>
        <name>substrate</name>
    </ligand>
</feature>
<keyword evidence="13" id="KW-0862">Zinc</keyword>
<keyword evidence="13" id="KW-0170">Cobalt</keyword>
<comment type="caution">
    <text evidence="15">The sequence shown here is derived from an EMBL/GenBank/DDBJ whole genome shotgun (WGS) entry which is preliminary data.</text>
</comment>
<dbReference type="InterPro" id="IPR000056">
    <property type="entry name" value="Ribul_P_3_epim-like"/>
</dbReference>
<dbReference type="SUPFAM" id="SSF51366">
    <property type="entry name" value="Ribulose-phoshate binding barrel"/>
    <property type="match status" value="1"/>
</dbReference>
<dbReference type="PANTHER" id="PTHR11749">
    <property type="entry name" value="RIBULOSE-5-PHOSPHATE-3-EPIMERASE"/>
    <property type="match status" value="1"/>
</dbReference>
<evidence type="ECO:0000256" key="14">
    <source>
        <dbReference type="PIRSR" id="PIRSR001461-3"/>
    </source>
</evidence>
<dbReference type="GO" id="GO:0006098">
    <property type="term" value="P:pentose-phosphate shunt"/>
    <property type="evidence" value="ECO:0007669"/>
    <property type="project" value="UniProtKB-UniRule"/>
</dbReference>
<evidence type="ECO:0000256" key="4">
    <source>
        <dbReference type="ARBA" id="ARBA00001947"/>
    </source>
</evidence>
<dbReference type="FunFam" id="3.20.20.70:FF:000004">
    <property type="entry name" value="Ribulose-phosphate 3-epimerase"/>
    <property type="match status" value="1"/>
</dbReference>
<feature type="active site" description="Proton donor" evidence="10 12">
    <location>
        <position position="172"/>
    </location>
</feature>
<keyword evidence="16" id="KW-1185">Reference proteome</keyword>
<comment type="cofactor">
    <cofactor evidence="2">
        <name>Mn(2+)</name>
        <dbReference type="ChEBI" id="CHEBI:29035"/>
    </cofactor>
</comment>
<feature type="binding site" evidence="10 13">
    <location>
        <position position="30"/>
    </location>
    <ligand>
        <name>a divalent metal cation</name>
        <dbReference type="ChEBI" id="CHEBI:60240"/>
    </ligand>
</feature>
<keyword evidence="8 10" id="KW-0479">Metal-binding</keyword>
<evidence type="ECO:0000256" key="7">
    <source>
        <dbReference type="ARBA" id="ARBA00013188"/>
    </source>
</evidence>
<evidence type="ECO:0000256" key="9">
    <source>
        <dbReference type="ARBA" id="ARBA00023235"/>
    </source>
</evidence>
<dbReference type="Proteomes" id="UP000774750">
    <property type="component" value="Unassembled WGS sequence"/>
</dbReference>
<gene>
    <name evidence="10 15" type="primary">rpe</name>
    <name evidence="15" type="ORF">H6A12_02545</name>
</gene>
<evidence type="ECO:0000313" key="16">
    <source>
        <dbReference type="Proteomes" id="UP000774750"/>
    </source>
</evidence>
<feature type="binding site" evidence="10 14">
    <location>
        <position position="63"/>
    </location>
    <ligand>
        <name>substrate</name>
    </ligand>
</feature>
<keyword evidence="9 10" id="KW-0413">Isomerase</keyword>
<evidence type="ECO:0000256" key="8">
    <source>
        <dbReference type="ARBA" id="ARBA00022723"/>
    </source>
</evidence>
<dbReference type="EMBL" id="JACJKY010000003">
    <property type="protein sequence ID" value="MBM6920041.1"/>
    <property type="molecule type" value="Genomic_DNA"/>
</dbReference>
<evidence type="ECO:0000256" key="6">
    <source>
        <dbReference type="ARBA" id="ARBA00009541"/>
    </source>
</evidence>
<comment type="catalytic activity">
    <reaction evidence="1 10 11">
        <text>D-ribulose 5-phosphate = D-xylulose 5-phosphate</text>
        <dbReference type="Rhea" id="RHEA:13677"/>
        <dbReference type="ChEBI" id="CHEBI:57737"/>
        <dbReference type="ChEBI" id="CHEBI:58121"/>
        <dbReference type="EC" id="5.1.3.1"/>
    </reaction>
</comment>
<dbReference type="InterPro" id="IPR011060">
    <property type="entry name" value="RibuloseP-bd_barrel"/>
</dbReference>
<reference evidence="15" key="2">
    <citation type="journal article" date="2021" name="Sci. Rep.">
        <title>The distribution of antibiotic resistance genes in chicken gut microbiota commensals.</title>
        <authorList>
            <person name="Juricova H."/>
            <person name="Matiasovicova J."/>
            <person name="Kubasova T."/>
            <person name="Cejkova D."/>
            <person name="Rychlik I."/>
        </authorList>
    </citation>
    <scope>NUCLEOTIDE SEQUENCE</scope>
    <source>
        <strain evidence="15">An559</strain>
    </source>
</reference>
<feature type="active site" description="Proton acceptor" evidence="10 12">
    <location>
        <position position="32"/>
    </location>
</feature>
<comment type="cofactor">
    <cofactor evidence="5">
        <name>Fe(2+)</name>
        <dbReference type="ChEBI" id="CHEBI:29033"/>
    </cofactor>
</comment>
<feature type="binding site" evidence="10">
    <location>
        <begin position="172"/>
        <end position="174"/>
    </location>
    <ligand>
        <name>substrate</name>
    </ligand>
</feature>
<comment type="similarity">
    <text evidence="6 10 11">Belongs to the ribulose-phosphate 3-epimerase family.</text>
</comment>
<dbReference type="InterPro" id="IPR013785">
    <property type="entry name" value="Aldolase_TIM"/>
</dbReference>
<feature type="binding site" evidence="10 14">
    <location>
        <begin position="194"/>
        <end position="195"/>
    </location>
    <ligand>
        <name>substrate</name>
    </ligand>
</feature>
<dbReference type="InterPro" id="IPR026019">
    <property type="entry name" value="Ribul_P_3_epim"/>
</dbReference>
<feature type="binding site" evidence="10 14">
    <location>
        <begin position="139"/>
        <end position="142"/>
    </location>
    <ligand>
        <name>substrate</name>
    </ligand>
</feature>
<feature type="binding site" evidence="10 14">
    <location>
        <position position="7"/>
    </location>
    <ligand>
        <name>substrate</name>
    </ligand>
</feature>
<feature type="binding site" evidence="10 13">
    <location>
        <position position="32"/>
    </location>
    <ligand>
        <name>a divalent metal cation</name>
        <dbReference type="ChEBI" id="CHEBI:60240"/>
    </ligand>
</feature>
<dbReference type="RefSeq" id="WP_204444459.1">
    <property type="nucleotide sequence ID" value="NZ_JACJKY010000003.1"/>
</dbReference>
<keyword evidence="13" id="KW-0464">Manganese</keyword>
<evidence type="ECO:0000256" key="12">
    <source>
        <dbReference type="PIRSR" id="PIRSR001461-1"/>
    </source>
</evidence>
<protein>
    <recommendedName>
        <fullName evidence="7 10">Ribulose-phosphate 3-epimerase</fullName>
        <ecNumber evidence="7 10">5.1.3.1</ecNumber>
    </recommendedName>
</protein>
<sequence length="213" mass="22873">MNIISPSILAADFGNLNKEIERISEAQWVHIDVMDGHFVPNISFGLPIVSAVRKLTAQVLDVHLMISNPLIYAERFVKAGADFVIFHMESDDDPKEVIRAVRNAGAKVGAAIKPGTPVEVLYDVMDSLDLALIMTVEPGFGGQSFLFDTVPKIRALRTFCNENGLNVPIQVDGGINLETAAICAQAGADVLVAGSYVFASDDVAAAVHSLMHL</sequence>
<dbReference type="HAMAP" id="MF_02227">
    <property type="entry name" value="RPE"/>
    <property type="match status" value="1"/>
</dbReference>
<feature type="binding site" evidence="10 13">
    <location>
        <position position="63"/>
    </location>
    <ligand>
        <name>a divalent metal cation</name>
        <dbReference type="ChEBI" id="CHEBI:60240"/>
    </ligand>
</feature>
<dbReference type="PIRSF" id="PIRSF001461">
    <property type="entry name" value="RPE"/>
    <property type="match status" value="1"/>
</dbReference>
<dbReference type="GO" id="GO:0046872">
    <property type="term" value="F:metal ion binding"/>
    <property type="evidence" value="ECO:0007669"/>
    <property type="project" value="UniProtKB-UniRule"/>
</dbReference>
<feature type="binding site" evidence="10 13">
    <location>
        <position position="172"/>
    </location>
    <ligand>
        <name>a divalent metal cation</name>
        <dbReference type="ChEBI" id="CHEBI:60240"/>
    </ligand>
</feature>
<dbReference type="AlphaFoldDB" id="A0A938X4G8"/>
<dbReference type="PROSITE" id="PS01086">
    <property type="entry name" value="RIBUL_P_3_EPIMER_2"/>
    <property type="match status" value="1"/>
</dbReference>
<evidence type="ECO:0000256" key="10">
    <source>
        <dbReference type="HAMAP-Rule" id="MF_02227"/>
    </source>
</evidence>
<keyword evidence="10 11" id="KW-0119">Carbohydrate metabolism</keyword>
<reference evidence="15" key="1">
    <citation type="submission" date="2020-08" db="EMBL/GenBank/DDBJ databases">
        <authorList>
            <person name="Cejkova D."/>
            <person name="Kubasova T."/>
            <person name="Jahodarova E."/>
            <person name="Rychlik I."/>
        </authorList>
    </citation>
    <scope>NUCLEOTIDE SEQUENCE</scope>
    <source>
        <strain evidence="15">An559</strain>
    </source>
</reference>
<dbReference type="PROSITE" id="PS01085">
    <property type="entry name" value="RIBUL_P_3_EPIMER_1"/>
    <property type="match status" value="1"/>
</dbReference>
<organism evidence="15 16">
    <name type="scientific">Merdimmobilis hominis</name>
    <dbReference type="NCBI Taxonomy" id="2897707"/>
    <lineage>
        <taxon>Bacteria</taxon>
        <taxon>Bacillati</taxon>
        <taxon>Bacillota</taxon>
        <taxon>Clostridia</taxon>
        <taxon>Eubacteriales</taxon>
        <taxon>Oscillospiraceae</taxon>
        <taxon>Merdimmobilis</taxon>
    </lineage>
</organism>
<dbReference type="NCBIfam" id="NF004076">
    <property type="entry name" value="PRK05581.1-4"/>
    <property type="match status" value="1"/>
</dbReference>
<comment type="cofactor">
    <cofactor evidence="4">
        <name>Zn(2+)</name>
        <dbReference type="ChEBI" id="CHEBI:29105"/>
    </cofactor>
</comment>
<dbReference type="NCBIfam" id="TIGR01163">
    <property type="entry name" value="rpe"/>
    <property type="match status" value="1"/>
</dbReference>
<evidence type="ECO:0000256" key="1">
    <source>
        <dbReference type="ARBA" id="ARBA00001782"/>
    </source>
</evidence>
<dbReference type="GO" id="GO:0019323">
    <property type="term" value="P:pentose catabolic process"/>
    <property type="evidence" value="ECO:0007669"/>
    <property type="project" value="UniProtKB-UniRule"/>
</dbReference>
<comment type="cofactor">
    <cofactor evidence="10 13">
        <name>a divalent metal cation</name>
        <dbReference type="ChEBI" id="CHEBI:60240"/>
    </cofactor>
    <text evidence="10 13">Binds 1 divalent metal cation per subunit.</text>
</comment>